<sequence>MGHHSTLPNKNQHMHAFAEIFSALKEAKARLSQIVIALPQQRSLDLGPGFELLRFVQIYFVETDGGNSGSCLHFVVRAYRSFFSLSLQIYIP</sequence>
<gene>
    <name evidence="1" type="ORF">CERZMDRAFT_90107</name>
</gene>
<dbReference type="Proteomes" id="UP000799539">
    <property type="component" value="Unassembled WGS sequence"/>
</dbReference>
<name>A0A6A6FPD5_9PEZI</name>
<protein>
    <submittedName>
        <fullName evidence="1">Uncharacterized protein</fullName>
    </submittedName>
</protein>
<dbReference type="AlphaFoldDB" id="A0A6A6FPD5"/>
<evidence type="ECO:0000313" key="2">
    <source>
        <dbReference type="Proteomes" id="UP000799539"/>
    </source>
</evidence>
<accession>A0A6A6FPD5</accession>
<reference evidence="1" key="1">
    <citation type="journal article" date="2020" name="Stud. Mycol.">
        <title>101 Dothideomycetes genomes: a test case for predicting lifestyles and emergence of pathogens.</title>
        <authorList>
            <person name="Haridas S."/>
            <person name="Albert R."/>
            <person name="Binder M."/>
            <person name="Bloem J."/>
            <person name="Labutti K."/>
            <person name="Salamov A."/>
            <person name="Andreopoulos B."/>
            <person name="Baker S."/>
            <person name="Barry K."/>
            <person name="Bills G."/>
            <person name="Bluhm B."/>
            <person name="Cannon C."/>
            <person name="Castanera R."/>
            <person name="Culley D."/>
            <person name="Daum C."/>
            <person name="Ezra D."/>
            <person name="Gonzalez J."/>
            <person name="Henrissat B."/>
            <person name="Kuo A."/>
            <person name="Liang C."/>
            <person name="Lipzen A."/>
            <person name="Lutzoni F."/>
            <person name="Magnuson J."/>
            <person name="Mondo S."/>
            <person name="Nolan M."/>
            <person name="Ohm R."/>
            <person name="Pangilinan J."/>
            <person name="Park H.-J."/>
            <person name="Ramirez L."/>
            <person name="Alfaro M."/>
            <person name="Sun H."/>
            <person name="Tritt A."/>
            <person name="Yoshinaga Y."/>
            <person name="Zwiers L.-H."/>
            <person name="Turgeon B."/>
            <person name="Goodwin S."/>
            <person name="Spatafora J."/>
            <person name="Crous P."/>
            <person name="Grigoriev I."/>
        </authorList>
    </citation>
    <scope>NUCLEOTIDE SEQUENCE</scope>
    <source>
        <strain evidence="1">SCOH1-5</strain>
    </source>
</reference>
<keyword evidence="2" id="KW-1185">Reference proteome</keyword>
<evidence type="ECO:0000313" key="1">
    <source>
        <dbReference type="EMBL" id="KAF2215322.1"/>
    </source>
</evidence>
<proteinExistence type="predicted"/>
<organism evidence="1 2">
    <name type="scientific">Cercospora zeae-maydis SCOH1-5</name>
    <dbReference type="NCBI Taxonomy" id="717836"/>
    <lineage>
        <taxon>Eukaryota</taxon>
        <taxon>Fungi</taxon>
        <taxon>Dikarya</taxon>
        <taxon>Ascomycota</taxon>
        <taxon>Pezizomycotina</taxon>
        <taxon>Dothideomycetes</taxon>
        <taxon>Dothideomycetidae</taxon>
        <taxon>Mycosphaerellales</taxon>
        <taxon>Mycosphaerellaceae</taxon>
        <taxon>Cercospora</taxon>
    </lineage>
</organism>
<dbReference type="EMBL" id="ML992666">
    <property type="protein sequence ID" value="KAF2215322.1"/>
    <property type="molecule type" value="Genomic_DNA"/>
</dbReference>